<sequence length="75" mass="8189">MRTTITLSDDVAAEVDRLRREKGIGPSEAVNSLARRGMAAPEEPSSGYEHRSTRLGLKVDVRNIGEVLDLLDEAP</sequence>
<name>A0A1B1NC17_9MICO</name>
<reference evidence="2 3" key="1">
    <citation type="submission" date="2016-03" db="EMBL/GenBank/DDBJ databases">
        <title>Shallow-sea hydrothermal system.</title>
        <authorList>
            <person name="Tang K."/>
        </authorList>
    </citation>
    <scope>NUCLEOTIDE SEQUENCE [LARGE SCALE GENOMIC DNA]</scope>
    <source>
        <strain evidence="2 3">JLT9</strain>
    </source>
</reference>
<dbReference type="GO" id="GO:0006355">
    <property type="term" value="P:regulation of DNA-templated transcription"/>
    <property type="evidence" value="ECO:0007669"/>
    <property type="project" value="InterPro"/>
</dbReference>
<proteinExistence type="predicted"/>
<evidence type="ECO:0000313" key="3">
    <source>
        <dbReference type="Proteomes" id="UP000092482"/>
    </source>
</evidence>
<keyword evidence="2" id="KW-0238">DNA-binding</keyword>
<dbReference type="STRING" id="1758689.SGUI_1577"/>
<dbReference type="CDD" id="cd21631">
    <property type="entry name" value="RHH_CopG_NikR-like"/>
    <property type="match status" value="1"/>
</dbReference>
<protein>
    <submittedName>
        <fullName evidence="2">DNA-binding protein, CopG family</fullName>
    </submittedName>
</protein>
<keyword evidence="3" id="KW-1185">Reference proteome</keyword>
<gene>
    <name evidence="2" type="ORF">SGUI_1577</name>
</gene>
<evidence type="ECO:0000256" key="1">
    <source>
        <dbReference type="SAM" id="MobiDB-lite"/>
    </source>
</evidence>
<evidence type="ECO:0000313" key="2">
    <source>
        <dbReference type="EMBL" id="ANS78973.1"/>
    </source>
</evidence>
<dbReference type="KEGG" id="serj:SGUI_1577"/>
<dbReference type="OrthoDB" id="4560449at2"/>
<dbReference type="EMBL" id="CP014989">
    <property type="protein sequence ID" value="ANS78973.1"/>
    <property type="molecule type" value="Genomic_DNA"/>
</dbReference>
<feature type="region of interest" description="Disordered" evidence="1">
    <location>
        <begin position="31"/>
        <end position="51"/>
    </location>
</feature>
<accession>A0A1B1NC17</accession>
<dbReference type="RefSeq" id="WP_066638531.1">
    <property type="nucleotide sequence ID" value="NZ_CP014989.1"/>
</dbReference>
<dbReference type="Proteomes" id="UP000092482">
    <property type="component" value="Chromosome"/>
</dbReference>
<organism evidence="2 3">
    <name type="scientific">Serinicoccus hydrothermalis</name>
    <dbReference type="NCBI Taxonomy" id="1758689"/>
    <lineage>
        <taxon>Bacteria</taxon>
        <taxon>Bacillati</taxon>
        <taxon>Actinomycetota</taxon>
        <taxon>Actinomycetes</taxon>
        <taxon>Micrococcales</taxon>
        <taxon>Ornithinimicrobiaceae</taxon>
        <taxon>Serinicoccus</taxon>
    </lineage>
</organism>
<dbReference type="GO" id="GO:0003677">
    <property type="term" value="F:DNA binding"/>
    <property type="evidence" value="ECO:0007669"/>
    <property type="project" value="UniProtKB-KW"/>
</dbReference>
<dbReference type="AlphaFoldDB" id="A0A1B1NC17"/>